<dbReference type="RefSeq" id="WP_003408777.1">
    <property type="nucleotide sequence ID" value="NZ_ACOM01000004.1"/>
</dbReference>
<name>C4IDM3_CLOBU</name>
<reference evidence="1 2" key="1">
    <citation type="submission" date="2009-08" db="EMBL/GenBank/DDBJ databases">
        <authorList>
            <person name="Shrivastava S."/>
            <person name="Brinkac L.B."/>
            <person name="Brown J.L."/>
            <person name="Bruce D.B."/>
            <person name="Detter C."/>
            <person name="Green L.D."/>
            <person name="Munk C.A."/>
            <person name="Rogers Y.C."/>
            <person name="Tapia R."/>
            <person name="Sims D.R."/>
            <person name="Smith L.A."/>
            <person name="Smith T.J."/>
            <person name="Sutton G."/>
            <person name="Brettin T."/>
        </authorList>
    </citation>
    <scope>NUCLEOTIDE SEQUENCE [LARGE SCALE GENOMIC DNA]</scope>
    <source>
        <strain evidence="2">E4 str. BoNT E BL5262</strain>
    </source>
</reference>
<protein>
    <submittedName>
        <fullName evidence="1">Uncharacterized protein</fullName>
    </submittedName>
</protein>
<accession>C4IDM3</accession>
<gene>
    <name evidence="1" type="ORF">CLP_3453</name>
</gene>
<evidence type="ECO:0000313" key="2">
    <source>
        <dbReference type="Proteomes" id="UP000003081"/>
    </source>
</evidence>
<dbReference type="HOGENOM" id="CLU_3181966_0_0_9"/>
<dbReference type="EMBL" id="ACOM01000004">
    <property type="protein sequence ID" value="EEP55137.1"/>
    <property type="molecule type" value="Genomic_DNA"/>
</dbReference>
<organism evidence="1 2">
    <name type="scientific">Clostridium butyricum E4 str. BoNT E BL5262</name>
    <dbReference type="NCBI Taxonomy" id="632245"/>
    <lineage>
        <taxon>Bacteria</taxon>
        <taxon>Bacillati</taxon>
        <taxon>Bacillota</taxon>
        <taxon>Clostridia</taxon>
        <taxon>Eubacteriales</taxon>
        <taxon>Clostridiaceae</taxon>
        <taxon>Clostridium</taxon>
    </lineage>
</organism>
<comment type="caution">
    <text evidence="1">The sequence shown here is derived from an EMBL/GenBank/DDBJ whole genome shotgun (WGS) entry which is preliminary data.</text>
</comment>
<dbReference type="AlphaFoldDB" id="C4IDM3"/>
<dbReference type="Proteomes" id="UP000003081">
    <property type="component" value="Unassembled WGS sequence"/>
</dbReference>
<evidence type="ECO:0000313" key="1">
    <source>
        <dbReference type="EMBL" id="EEP55137.1"/>
    </source>
</evidence>
<keyword evidence="2" id="KW-1185">Reference proteome</keyword>
<sequence>MHLRMAESLLGQLAMVTRDTFIFSIVCKKYAIARVDILSKNIMSMR</sequence>
<proteinExistence type="predicted"/>